<reference evidence="1 2" key="1">
    <citation type="submission" date="2023-03" db="EMBL/GenBank/DDBJ databases">
        <title>Bacillus Genome Sequencing.</title>
        <authorList>
            <person name="Dunlap C."/>
        </authorList>
    </citation>
    <scope>NUCLEOTIDE SEQUENCE [LARGE SCALE GENOMIC DNA]</scope>
    <source>
        <strain evidence="1 2">B-41290</strain>
    </source>
</reference>
<keyword evidence="2" id="KW-1185">Reference proteome</keyword>
<comment type="caution">
    <text evidence="1">The sequence shown here is derived from an EMBL/GenBank/DDBJ whole genome shotgun (WGS) entry which is preliminary data.</text>
</comment>
<evidence type="ECO:0000313" key="1">
    <source>
        <dbReference type="EMBL" id="MEC0275155.1"/>
    </source>
</evidence>
<proteinExistence type="predicted"/>
<sequence>MDDNELRKSRPVFVYANLENKKKLVQGLTEDRVKLIQELKTYRNVLFN</sequence>
<organism evidence="1 2">
    <name type="scientific">Peribacillus castrilensis</name>
    <dbReference type="NCBI Taxonomy" id="2897690"/>
    <lineage>
        <taxon>Bacteria</taxon>
        <taxon>Bacillati</taxon>
        <taxon>Bacillota</taxon>
        <taxon>Bacilli</taxon>
        <taxon>Bacillales</taxon>
        <taxon>Bacillaceae</taxon>
        <taxon>Peribacillus</taxon>
    </lineage>
</organism>
<name>A0AAW9NJI6_9BACI</name>
<evidence type="ECO:0000313" key="2">
    <source>
        <dbReference type="Proteomes" id="UP001307168"/>
    </source>
</evidence>
<dbReference type="EMBL" id="JARNBH010000017">
    <property type="protein sequence ID" value="MEC0275155.1"/>
    <property type="molecule type" value="Genomic_DNA"/>
</dbReference>
<dbReference type="Proteomes" id="UP001307168">
    <property type="component" value="Unassembled WGS sequence"/>
</dbReference>
<dbReference type="RefSeq" id="WP_162604515.1">
    <property type="nucleotide sequence ID" value="NZ_JARNBH010000017.1"/>
</dbReference>
<gene>
    <name evidence="1" type="ORF">P4706_19065</name>
</gene>
<accession>A0AAW9NJI6</accession>
<dbReference type="AlphaFoldDB" id="A0AAW9NJI6"/>
<protein>
    <submittedName>
        <fullName evidence="1">Uncharacterized protein</fullName>
    </submittedName>
</protein>